<dbReference type="EMBL" id="JAVMIP010000001">
    <property type="protein sequence ID" value="MDS3859353.1"/>
    <property type="molecule type" value="Genomic_DNA"/>
</dbReference>
<dbReference type="RefSeq" id="WP_322876685.1">
    <property type="nucleotide sequence ID" value="NZ_JAVMIP010000001.1"/>
</dbReference>
<comment type="caution">
    <text evidence="1">The sequence shown here is derived from an EMBL/GenBank/DDBJ whole genome shotgun (WGS) entry which is preliminary data.</text>
</comment>
<dbReference type="Proteomes" id="UP001268256">
    <property type="component" value="Unassembled WGS sequence"/>
</dbReference>
<gene>
    <name evidence="1" type="ORF">RIF25_00890</name>
</gene>
<evidence type="ECO:0000313" key="2">
    <source>
        <dbReference type="Proteomes" id="UP001268256"/>
    </source>
</evidence>
<reference evidence="2" key="1">
    <citation type="submission" date="2023-07" db="EMBL/GenBank/DDBJ databases">
        <authorList>
            <person name="Luz R."/>
            <person name="Cordeiro R."/>
            <person name="Fonseca A."/>
            <person name="Goncalves V."/>
        </authorList>
    </citation>
    <scope>NUCLEOTIDE SEQUENCE [LARGE SCALE GENOMIC DNA]</scope>
    <source>
        <strain evidence="2">BACA0444</strain>
    </source>
</reference>
<dbReference type="GO" id="GO:0006355">
    <property type="term" value="P:regulation of DNA-templated transcription"/>
    <property type="evidence" value="ECO:0007669"/>
    <property type="project" value="InterPro"/>
</dbReference>
<keyword evidence="2" id="KW-1185">Reference proteome</keyword>
<evidence type="ECO:0000313" key="1">
    <source>
        <dbReference type="EMBL" id="MDS3859353.1"/>
    </source>
</evidence>
<dbReference type="SUPFAM" id="SSF47598">
    <property type="entry name" value="Ribbon-helix-helix"/>
    <property type="match status" value="1"/>
</dbReference>
<proteinExistence type="predicted"/>
<organism evidence="1 2">
    <name type="scientific">Pseudocalidococcus azoricus BACA0444</name>
    <dbReference type="NCBI Taxonomy" id="2918990"/>
    <lineage>
        <taxon>Bacteria</taxon>
        <taxon>Bacillati</taxon>
        <taxon>Cyanobacteriota</taxon>
        <taxon>Cyanophyceae</taxon>
        <taxon>Acaryochloridales</taxon>
        <taxon>Thermosynechococcaceae</taxon>
        <taxon>Pseudocalidococcus</taxon>
        <taxon>Pseudocalidococcus azoricus</taxon>
    </lineage>
</organism>
<dbReference type="Gene3D" id="1.10.1220.10">
    <property type="entry name" value="Met repressor-like"/>
    <property type="match status" value="1"/>
</dbReference>
<dbReference type="AlphaFoldDB" id="A0AAE4FNH7"/>
<sequence>MEDKQKATLYLSSDLHKQLKITAAVQQENMSDLAERAISFYLCHPEVVAEVEAQEFGATHRVYACPECATAVVMRGDQLVSLINQPTVLDDAHLTVPALQNELVAAR</sequence>
<dbReference type="InterPro" id="IPR010985">
    <property type="entry name" value="Ribbon_hlx_hlx"/>
</dbReference>
<dbReference type="InterPro" id="IPR013321">
    <property type="entry name" value="Arc_rbn_hlx_hlx"/>
</dbReference>
<accession>A0AAE4FNH7</accession>
<protein>
    <submittedName>
        <fullName evidence="1">Uncharacterized protein</fullName>
    </submittedName>
</protein>
<name>A0AAE4FNH7_9CYAN</name>